<dbReference type="AlphaFoldDB" id="A0AA37UKV5"/>
<feature type="transmembrane region" description="Helical" evidence="1">
    <location>
        <begin position="140"/>
        <end position="162"/>
    </location>
</feature>
<evidence type="ECO:0000313" key="3">
    <source>
        <dbReference type="Proteomes" id="UP001055115"/>
    </source>
</evidence>
<feature type="transmembrane region" description="Helical" evidence="1">
    <location>
        <begin position="106"/>
        <end position="128"/>
    </location>
</feature>
<keyword evidence="1" id="KW-0472">Membrane</keyword>
<feature type="transmembrane region" description="Helical" evidence="1">
    <location>
        <begin position="199"/>
        <end position="217"/>
    </location>
</feature>
<evidence type="ECO:0000313" key="2">
    <source>
        <dbReference type="EMBL" id="GKT51839.1"/>
    </source>
</evidence>
<protein>
    <submittedName>
        <fullName evidence="2">Uncharacterized protein</fullName>
    </submittedName>
</protein>
<organism evidence="2 3">
    <name type="scientific">Colletotrichum spaethianum</name>
    <dbReference type="NCBI Taxonomy" id="700344"/>
    <lineage>
        <taxon>Eukaryota</taxon>
        <taxon>Fungi</taxon>
        <taxon>Dikarya</taxon>
        <taxon>Ascomycota</taxon>
        <taxon>Pezizomycotina</taxon>
        <taxon>Sordariomycetes</taxon>
        <taxon>Hypocreomycetidae</taxon>
        <taxon>Glomerellales</taxon>
        <taxon>Glomerellaceae</taxon>
        <taxon>Colletotrichum</taxon>
        <taxon>Colletotrichum spaethianum species complex</taxon>
    </lineage>
</organism>
<dbReference type="Proteomes" id="UP001055115">
    <property type="component" value="Unassembled WGS sequence"/>
</dbReference>
<sequence>MPFVSTGGSTARAYNIVYTALIGIILVIVLPFAILILAKSKYGRDPARRFVPWLKVASILFAMNGRDRTLCLLFVQGVLNTYEIHSDISHWHIVRASYHIGYLAEFFRTLSATAVMVMLLTLGPGVHYAMEGVTNTFDKILRYTANILAIAVFALALAYYGLSVDFELNYTNHIGYVTRPREGINRIHAIDQLMGTTAIVLWVVSLVITGLSIYTFIERKMSPLKNVSPSSQTLAP</sequence>
<name>A0AA37UKV5_9PEZI</name>
<comment type="caution">
    <text evidence="2">The sequence shown here is derived from an EMBL/GenBank/DDBJ whole genome shotgun (WGS) entry which is preliminary data.</text>
</comment>
<feature type="transmembrane region" description="Helical" evidence="1">
    <location>
        <begin position="16"/>
        <end position="38"/>
    </location>
</feature>
<reference evidence="2 3" key="1">
    <citation type="submission" date="2022-03" db="EMBL/GenBank/DDBJ databases">
        <title>Genome data of Colletotrichum spp.</title>
        <authorList>
            <person name="Utami Y.D."/>
            <person name="Hiruma K."/>
        </authorList>
    </citation>
    <scope>NUCLEOTIDE SEQUENCE [LARGE SCALE GENOMIC DNA]</scope>
    <source>
        <strain evidence="2 3">MAFF 239500</strain>
    </source>
</reference>
<proteinExistence type="predicted"/>
<dbReference type="RefSeq" id="XP_049134189.1">
    <property type="nucleotide sequence ID" value="XM_049278232.1"/>
</dbReference>
<gene>
    <name evidence="2" type="ORF">ColSpa_12020</name>
</gene>
<evidence type="ECO:0000256" key="1">
    <source>
        <dbReference type="SAM" id="Phobius"/>
    </source>
</evidence>
<keyword evidence="1" id="KW-0812">Transmembrane</keyword>
<dbReference type="GeneID" id="73332822"/>
<keyword evidence="3" id="KW-1185">Reference proteome</keyword>
<accession>A0AA37UKV5</accession>
<dbReference type="EMBL" id="BQXU01000055">
    <property type="protein sequence ID" value="GKT51839.1"/>
    <property type="molecule type" value="Genomic_DNA"/>
</dbReference>
<keyword evidence="1" id="KW-1133">Transmembrane helix</keyword>